<keyword evidence="2" id="KW-1133">Transmembrane helix</keyword>
<name>A0A1G2PQH8_TERXR</name>
<dbReference type="GO" id="GO:0003993">
    <property type="term" value="F:acid phosphatase activity"/>
    <property type="evidence" value="ECO:0007669"/>
    <property type="project" value="InterPro"/>
</dbReference>
<keyword evidence="3" id="KW-0732">Signal</keyword>
<feature type="transmembrane region" description="Helical" evidence="2">
    <location>
        <begin position="912"/>
        <end position="930"/>
    </location>
</feature>
<feature type="region of interest" description="Disordered" evidence="1">
    <location>
        <begin position="777"/>
        <end position="899"/>
    </location>
</feature>
<feature type="region of interest" description="Disordered" evidence="1">
    <location>
        <begin position="71"/>
        <end position="125"/>
    </location>
</feature>
<feature type="compositionally biased region" description="Low complexity" evidence="1">
    <location>
        <begin position="840"/>
        <end position="865"/>
    </location>
</feature>
<feature type="chain" id="PRO_5009583933" description="PA14 domain-containing protein" evidence="3">
    <location>
        <begin position="39"/>
        <end position="938"/>
    </location>
</feature>
<feature type="compositionally biased region" description="Basic and acidic residues" evidence="1">
    <location>
        <begin position="78"/>
        <end position="87"/>
    </location>
</feature>
<evidence type="ECO:0000313" key="4">
    <source>
        <dbReference type="EMBL" id="OHA49852.1"/>
    </source>
</evidence>
<dbReference type="AlphaFoldDB" id="A0A1G2PQH8"/>
<evidence type="ECO:0000256" key="2">
    <source>
        <dbReference type="SAM" id="Phobius"/>
    </source>
</evidence>
<comment type="caution">
    <text evidence="4">The sequence shown here is derived from an EMBL/GenBank/DDBJ whole genome shotgun (WGS) entry which is preliminary data.</text>
</comment>
<evidence type="ECO:0000256" key="3">
    <source>
        <dbReference type="SAM" id="SignalP"/>
    </source>
</evidence>
<dbReference type="STRING" id="1802363.A2682_01430"/>
<dbReference type="Proteomes" id="UP000178690">
    <property type="component" value="Unassembled WGS sequence"/>
</dbReference>
<protein>
    <recommendedName>
        <fullName evidence="6">PA14 domain-containing protein</fullName>
    </recommendedName>
</protein>
<gene>
    <name evidence="4" type="ORF">A2682_01430</name>
</gene>
<sequence length="938" mass="101203">MMPKAYQQAAWKALSIVTALTLSVQGSAFLFVPQIAQAATVPLFFDDFTRDENSPVVGGGWEEALNEWDIADGEDDNDGPHKNKEQIRNNGNPGRGRFARLHGENTNDENHADHPKATITHEIPSGGETDALLTFRWRGDGGAAVAAKLQVILGGPDDAPFAEYSIKENTGWLDLGDEPLALPNEVCDGGASLTFRSTANNNNVTVDIDDVLVTCEEEQQTARIRVFKYFDADQNGEFDEENGDYPLAGWRISLYNDRGFTFISDRATGEDGYTDYWEDVPVEDPNELVLQEDPSVQWGGDGWEAREGWESWVAVNPPDRGGRGFGTYWDGEVNIGAGGSYDFFFGNWNPPVITGYKFHDLDRDGVWYVPNGFTNEPGIEGWTIALGRVGEPEGEGPIPVEIVAMDLTGGDCNVNGVPDECDIADGENPDCDIPDECDIPDGRFDIDISDIEPGEYKLFEEWRDGWHTTTPWAVDSFFDITYRIGLPEVPLVQDSFFDVFVWPDGQVQISLDGEPVREALFGNRDAAPPVSQFDNPEAFDHKVIDTEIVSLELRGTSTDNAAISEEGGGRADLSVHRIQGDPDFDLLRILPEGDPDFDLIDQFPAQSFFAGFAEIQCPSEPIQTEIIALNLVSVDPVTVTWNHDWVPPEPGIYCLEVNATDNAGNVEHTAFAGPIAYVPVPVISEEHTSTQIGDLMSIVATWVTDHLATSRVIYDSAPHPDPLIGDGPCPAPNDALNCYGYAFSTPEDPALVLDHTVVVSGLAPATTYYYRTVSHGSPEAVGGEQQFTTPGGTPPGGNNGADFGAPPASPQGNNEEPASPPPPNEPSQPPPSPSSEQEEGSAPAGTPSSTPAGGSTSSEGEAAGEVLGLATDSEPPVGSPTESPAAPSAQEQGQPAPEKPSLMASLADLMGSWWWVALFAAIILAIVMWMRRRGESHA</sequence>
<proteinExistence type="predicted"/>
<evidence type="ECO:0000313" key="5">
    <source>
        <dbReference type="Proteomes" id="UP000178690"/>
    </source>
</evidence>
<dbReference type="GO" id="GO:0046872">
    <property type="term" value="F:metal ion binding"/>
    <property type="evidence" value="ECO:0007669"/>
    <property type="project" value="InterPro"/>
</dbReference>
<dbReference type="EMBL" id="MHST01000003">
    <property type="protein sequence ID" value="OHA49852.1"/>
    <property type="molecule type" value="Genomic_DNA"/>
</dbReference>
<dbReference type="Gene3D" id="2.60.40.380">
    <property type="entry name" value="Purple acid phosphatase-like, N-terminal"/>
    <property type="match status" value="1"/>
</dbReference>
<evidence type="ECO:0000256" key="1">
    <source>
        <dbReference type="SAM" id="MobiDB-lite"/>
    </source>
</evidence>
<keyword evidence="2" id="KW-0812">Transmembrane</keyword>
<keyword evidence="2" id="KW-0472">Membrane</keyword>
<dbReference type="InterPro" id="IPR008963">
    <property type="entry name" value="Purple_acid_Pase-like_N"/>
</dbReference>
<evidence type="ECO:0008006" key="6">
    <source>
        <dbReference type="Google" id="ProtNLM"/>
    </source>
</evidence>
<dbReference type="SUPFAM" id="SSF49363">
    <property type="entry name" value="Purple acid phosphatase, N-terminal domain"/>
    <property type="match status" value="1"/>
</dbReference>
<feature type="signal peptide" evidence="3">
    <location>
        <begin position="1"/>
        <end position="38"/>
    </location>
</feature>
<reference evidence="4 5" key="1">
    <citation type="journal article" date="2016" name="Nat. Commun.">
        <title>Thousands of microbial genomes shed light on interconnected biogeochemical processes in an aquifer system.</title>
        <authorList>
            <person name="Anantharaman K."/>
            <person name="Brown C.T."/>
            <person name="Hug L.A."/>
            <person name="Sharon I."/>
            <person name="Castelle C.J."/>
            <person name="Probst A.J."/>
            <person name="Thomas B.C."/>
            <person name="Singh A."/>
            <person name="Wilkins M.J."/>
            <person name="Karaoz U."/>
            <person name="Brodie E.L."/>
            <person name="Williams K.H."/>
            <person name="Hubbard S.S."/>
            <person name="Banfield J.F."/>
        </authorList>
    </citation>
    <scope>NUCLEOTIDE SEQUENCE [LARGE SCALE GENOMIC DNA]</scope>
    <source>
        <strain evidence="5">RIFCSPHIGHO2_01_FULL_58_15</strain>
    </source>
</reference>
<feature type="compositionally biased region" description="Pro residues" evidence="1">
    <location>
        <begin position="818"/>
        <end position="833"/>
    </location>
</feature>
<organism evidence="4 5">
    <name type="scientific">Terrybacteria sp. (strain RIFCSPHIGHO2_01_FULL_58_15)</name>
    <dbReference type="NCBI Taxonomy" id="1802363"/>
    <lineage>
        <taxon>Bacteria</taxon>
        <taxon>Candidatus Terryibacteriota</taxon>
    </lineage>
</organism>
<accession>A0A1G2PQH8</accession>
<feature type="compositionally biased region" description="Basic and acidic residues" evidence="1">
    <location>
        <begin position="101"/>
        <end position="116"/>
    </location>
</feature>